<feature type="transmembrane region" description="Helical" evidence="1">
    <location>
        <begin position="506"/>
        <end position="524"/>
    </location>
</feature>
<feature type="transmembrane region" description="Helical" evidence="1">
    <location>
        <begin position="357"/>
        <end position="378"/>
    </location>
</feature>
<dbReference type="Proteomes" id="UP000184390">
    <property type="component" value="Unassembled WGS sequence"/>
</dbReference>
<feature type="transmembrane region" description="Helical" evidence="1">
    <location>
        <begin position="25"/>
        <end position="46"/>
    </location>
</feature>
<feature type="transmembrane region" description="Helical" evidence="1">
    <location>
        <begin position="167"/>
        <end position="186"/>
    </location>
</feature>
<feature type="transmembrane region" description="Helical" evidence="1">
    <location>
        <begin position="443"/>
        <end position="461"/>
    </location>
</feature>
<feature type="transmembrane region" description="Helical" evidence="1">
    <location>
        <begin position="468"/>
        <end position="486"/>
    </location>
</feature>
<gene>
    <name evidence="2" type="ORF">SAMN05216246_10970</name>
</gene>
<keyword evidence="1" id="KW-1133">Transmembrane helix</keyword>
<keyword evidence="1" id="KW-0812">Transmembrane</keyword>
<feature type="transmembrane region" description="Helical" evidence="1">
    <location>
        <begin position="132"/>
        <end position="155"/>
    </location>
</feature>
<feature type="transmembrane region" description="Helical" evidence="1">
    <location>
        <begin position="244"/>
        <end position="264"/>
    </location>
</feature>
<feature type="transmembrane region" description="Helical" evidence="1">
    <location>
        <begin position="399"/>
        <end position="423"/>
    </location>
</feature>
<evidence type="ECO:0000313" key="2">
    <source>
        <dbReference type="EMBL" id="SHJ04187.1"/>
    </source>
</evidence>
<comment type="caution">
    <text evidence="2">The sequence shown here is derived from an EMBL/GenBank/DDBJ whole genome shotgun (WGS) entry which is preliminary data.</text>
</comment>
<feature type="transmembrane region" description="Helical" evidence="1">
    <location>
        <begin position="198"/>
        <end position="214"/>
    </location>
</feature>
<evidence type="ECO:0000313" key="3">
    <source>
        <dbReference type="Proteomes" id="UP000184390"/>
    </source>
</evidence>
<feature type="transmembrane region" description="Helical" evidence="1">
    <location>
        <begin position="304"/>
        <end position="327"/>
    </location>
</feature>
<dbReference type="RefSeq" id="WP_073453447.1">
    <property type="nucleotide sequence ID" value="NZ_FQYL01000009.1"/>
</dbReference>
<name>A0ABY1IE43_9ACTO</name>
<evidence type="ECO:0000256" key="1">
    <source>
        <dbReference type="SAM" id="Phobius"/>
    </source>
</evidence>
<accession>A0ABY1IE43</accession>
<feature type="transmembrane region" description="Helical" evidence="1">
    <location>
        <begin position="89"/>
        <end position="111"/>
    </location>
</feature>
<protein>
    <submittedName>
        <fullName evidence="2">Exporter of polyketide antibiotics</fullName>
    </submittedName>
</protein>
<sequence length="575" mass="59702">MSPRRHGGTCAWSAHVRLRLRTERAWLVTLPSVVLVLTALLCPSYGTTYSSEAAMARAVASARTNDTMLLLYGNLAHGADPVQIAVWELGAMTCLGISVVVVLHTAAVTRGEEDRGRVELLHAASVGPTRRVLGQALTLALLSALIGVGAGTGLLALDGAVLADARAYGTAVGMTCLLLAALTHLAAQIAADAPGARGLGLVVLAAAYLAYGLSCSRELGWADPVGDLSPFRLRQALSPGGHNAWLPTLWGGCAWMLLVTITILTSRRRDLGQGLVLMRSPRAGSPLGVGGPAPLALRLSRGGITAWALALSAAVWLLIDMGGALVARAQEGAFGPDSGMGAILGSGDDAGRAFLEYVGSLIGALAALHAVSLANRAGADELVGHTEVLASTGVRPARLLLAWWCAAAAGSGLVLCCATVSAASAGSGALGTGTRDAIRLVAGQWPAAIAAASVASAICAILPRRRGIAWLAPPICVGLIQFGATLDVPERVRDANPLAQAGRPGSWWLLGASAAMVGIAVVRMRRRDLVLASSSRSRRHHPHDIDHPLRFTERKINHARCHRRRILLRRHASRS</sequence>
<proteinExistence type="predicted"/>
<keyword evidence="3" id="KW-1185">Reference proteome</keyword>
<dbReference type="EMBL" id="FQYL01000009">
    <property type="protein sequence ID" value="SHJ04187.1"/>
    <property type="molecule type" value="Genomic_DNA"/>
</dbReference>
<organism evidence="2 3">
    <name type="scientific">Actinomyces denticolens</name>
    <dbReference type="NCBI Taxonomy" id="52767"/>
    <lineage>
        <taxon>Bacteria</taxon>
        <taxon>Bacillati</taxon>
        <taxon>Actinomycetota</taxon>
        <taxon>Actinomycetes</taxon>
        <taxon>Actinomycetales</taxon>
        <taxon>Actinomycetaceae</taxon>
        <taxon>Actinomyces</taxon>
    </lineage>
</organism>
<keyword evidence="1" id="KW-0472">Membrane</keyword>
<reference evidence="2 3" key="1">
    <citation type="submission" date="2016-11" db="EMBL/GenBank/DDBJ databases">
        <authorList>
            <person name="Varghese N."/>
            <person name="Submissions S."/>
        </authorList>
    </citation>
    <scope>NUCLEOTIDE SEQUENCE [LARGE SCALE GENOMIC DNA]</scope>
    <source>
        <strain evidence="2 3">PA</strain>
    </source>
</reference>